<accession>A0AAX3EGT0</accession>
<proteinExistence type="predicted"/>
<sequence>MTTTSIPALLEPIQERLNKATPGPWDWDHSNFRRVLEGKDGEQVLTCAALLYPERRNQEFIANAPTDTARLLAAVKAVTEVHEPVDAVMNPGRHERVVKVCTGCGADDGNWQRFPCPTIRAVEAALRGEA</sequence>
<dbReference type="Proteomes" id="UP001163293">
    <property type="component" value="Chromosome"/>
</dbReference>
<keyword evidence="2" id="KW-1185">Reference proteome</keyword>
<protein>
    <submittedName>
        <fullName evidence="1">Uncharacterized protein</fullName>
    </submittedName>
</protein>
<evidence type="ECO:0000313" key="2">
    <source>
        <dbReference type="Proteomes" id="UP001163293"/>
    </source>
</evidence>
<evidence type="ECO:0000313" key="1">
    <source>
        <dbReference type="EMBL" id="UYV96838.1"/>
    </source>
</evidence>
<gene>
    <name evidence="1" type="ORF">NL394_17570</name>
</gene>
<dbReference type="EMBL" id="CP101185">
    <property type="protein sequence ID" value="UYV96838.1"/>
    <property type="molecule type" value="Genomic_DNA"/>
</dbReference>
<name>A0AAX3EGT0_PAEUR</name>
<organism evidence="1 2">
    <name type="scientific">Paenarthrobacter ureafaciens</name>
    <dbReference type="NCBI Taxonomy" id="37931"/>
    <lineage>
        <taxon>Bacteria</taxon>
        <taxon>Bacillati</taxon>
        <taxon>Actinomycetota</taxon>
        <taxon>Actinomycetes</taxon>
        <taxon>Micrococcales</taxon>
        <taxon>Micrococcaceae</taxon>
        <taxon>Paenarthrobacter</taxon>
    </lineage>
</organism>
<dbReference type="AlphaFoldDB" id="A0AAX3EGT0"/>
<dbReference type="RefSeq" id="WP_264398690.1">
    <property type="nucleotide sequence ID" value="NZ_CP101180.1"/>
</dbReference>
<reference evidence="1" key="1">
    <citation type="submission" date="2022-07" db="EMBL/GenBank/DDBJ databases">
        <authorList>
            <person name="Wu T."/>
        </authorList>
    </citation>
    <scope>NUCLEOTIDE SEQUENCE</scope>
    <source>
        <strain evidence="1">SD-1</strain>
    </source>
</reference>